<proteinExistence type="predicted"/>
<gene>
    <name evidence="4" type="ORF">MNBD_NITROSPINAE03-1197</name>
    <name evidence="3" type="ORF">MNBD_NITROSPINAE04-114</name>
</gene>
<dbReference type="EMBL" id="UOGA01000081">
    <property type="protein sequence ID" value="VAX16933.1"/>
    <property type="molecule type" value="Genomic_DNA"/>
</dbReference>
<dbReference type="SUPFAM" id="SSF53756">
    <property type="entry name" value="UDP-Glycosyltransferase/glycogen phosphorylase"/>
    <property type="match status" value="1"/>
</dbReference>
<organism evidence="3">
    <name type="scientific">hydrothermal vent metagenome</name>
    <dbReference type="NCBI Taxonomy" id="652676"/>
    <lineage>
        <taxon>unclassified sequences</taxon>
        <taxon>metagenomes</taxon>
        <taxon>ecological metagenomes</taxon>
    </lineage>
</organism>
<evidence type="ECO:0000256" key="1">
    <source>
        <dbReference type="ARBA" id="ARBA00022676"/>
    </source>
</evidence>
<dbReference type="InterPro" id="IPR051199">
    <property type="entry name" value="LPS_LOS_Heptosyltrfase"/>
</dbReference>
<dbReference type="GO" id="GO:0008713">
    <property type="term" value="F:ADP-heptose-lipopolysaccharide heptosyltransferase activity"/>
    <property type="evidence" value="ECO:0007669"/>
    <property type="project" value="TreeGrafter"/>
</dbReference>
<accession>A0A3B1BXA7</accession>
<sequence>MNFMTLKSLEINPSVLIVKPSALGDIVHTFPIVRAIKRSIENVSIDWAVADSYADLARMSPHVSEIFPFKRKEWGRWWRASSVKEIFGYIKDIRQREYGAVLDLQGLLRSGLITFAARSDLKIGFENAREGATVFYSAKIPAPDHGAHAIDRYFSALSGLDIKTPESVGYDLDIPVKESLWADLNTPKEPYAVINPNSRWETKRWPAEMFGRLAVELYKNEGLKCVIVGGPDDIERGKAVAQSAGESVIDLTGQGSIVHLAALLKKASALFSNDSGPLHLAVALGTASVSIFGPTDPSMTGPYGPGHAVVRKNLDCSPCFKRRCPYNHECMSQIGVEELIEAWRGLKLEVS</sequence>
<dbReference type="GO" id="GO:0009244">
    <property type="term" value="P:lipopolysaccharide core region biosynthetic process"/>
    <property type="evidence" value="ECO:0007669"/>
    <property type="project" value="TreeGrafter"/>
</dbReference>
<dbReference type="InterPro" id="IPR002201">
    <property type="entry name" value="Glyco_trans_9"/>
</dbReference>
<dbReference type="EMBL" id="UOGB01000224">
    <property type="protein sequence ID" value="VAX22005.1"/>
    <property type="molecule type" value="Genomic_DNA"/>
</dbReference>
<protein>
    <recommendedName>
        <fullName evidence="5">ADP-heptose--lipooligosaccharide heptosyltransferase II</fullName>
    </recommendedName>
</protein>
<keyword evidence="2" id="KW-0808">Transferase</keyword>
<dbReference type="PANTHER" id="PTHR30160">
    <property type="entry name" value="TETRAACYLDISACCHARIDE 4'-KINASE-RELATED"/>
    <property type="match status" value="1"/>
</dbReference>
<reference evidence="3" key="1">
    <citation type="submission" date="2018-06" db="EMBL/GenBank/DDBJ databases">
        <authorList>
            <person name="Zhirakovskaya E."/>
        </authorList>
    </citation>
    <scope>NUCLEOTIDE SEQUENCE</scope>
</reference>
<keyword evidence="1" id="KW-0328">Glycosyltransferase</keyword>
<dbReference type="Gene3D" id="3.40.50.2000">
    <property type="entry name" value="Glycogen Phosphorylase B"/>
    <property type="match status" value="2"/>
</dbReference>
<dbReference type="CDD" id="cd03789">
    <property type="entry name" value="GT9_LPS_heptosyltransferase"/>
    <property type="match status" value="1"/>
</dbReference>
<dbReference type="Pfam" id="PF01075">
    <property type="entry name" value="Glyco_transf_9"/>
    <property type="match status" value="1"/>
</dbReference>
<name>A0A3B1BXA7_9ZZZZ</name>
<dbReference type="AlphaFoldDB" id="A0A3B1BXA7"/>
<dbReference type="GO" id="GO:0005829">
    <property type="term" value="C:cytosol"/>
    <property type="evidence" value="ECO:0007669"/>
    <property type="project" value="TreeGrafter"/>
</dbReference>
<evidence type="ECO:0000256" key="2">
    <source>
        <dbReference type="ARBA" id="ARBA00022679"/>
    </source>
</evidence>
<evidence type="ECO:0000313" key="4">
    <source>
        <dbReference type="EMBL" id="VAX22005.1"/>
    </source>
</evidence>
<dbReference type="PANTHER" id="PTHR30160:SF1">
    <property type="entry name" value="LIPOPOLYSACCHARIDE 1,2-N-ACETYLGLUCOSAMINETRANSFERASE-RELATED"/>
    <property type="match status" value="1"/>
</dbReference>
<evidence type="ECO:0000313" key="3">
    <source>
        <dbReference type="EMBL" id="VAX16933.1"/>
    </source>
</evidence>
<evidence type="ECO:0008006" key="5">
    <source>
        <dbReference type="Google" id="ProtNLM"/>
    </source>
</evidence>